<protein>
    <submittedName>
        <fullName evidence="8">Subtilisin-like protein</fullName>
    </submittedName>
</protein>
<evidence type="ECO:0000313" key="9">
    <source>
        <dbReference type="Proteomes" id="UP000614334"/>
    </source>
</evidence>
<evidence type="ECO:0000256" key="2">
    <source>
        <dbReference type="ARBA" id="ARBA00022670"/>
    </source>
</evidence>
<dbReference type="EMBL" id="JACYCF010000015">
    <property type="protein sequence ID" value="KAF8752508.1"/>
    <property type="molecule type" value="Genomic_DNA"/>
</dbReference>
<evidence type="ECO:0000256" key="5">
    <source>
        <dbReference type="PROSITE-ProRule" id="PRU01240"/>
    </source>
</evidence>
<evidence type="ECO:0000256" key="1">
    <source>
        <dbReference type="ARBA" id="ARBA00011073"/>
    </source>
</evidence>
<dbReference type="GO" id="GO:0005615">
    <property type="term" value="C:extracellular space"/>
    <property type="evidence" value="ECO:0007669"/>
    <property type="project" value="TreeGrafter"/>
</dbReference>
<dbReference type="GO" id="GO:0004252">
    <property type="term" value="F:serine-type endopeptidase activity"/>
    <property type="evidence" value="ECO:0007669"/>
    <property type="project" value="InterPro"/>
</dbReference>
<dbReference type="Proteomes" id="UP000614334">
    <property type="component" value="Unassembled WGS sequence"/>
</dbReference>
<proteinExistence type="inferred from homology"/>
<feature type="signal peptide" evidence="6">
    <location>
        <begin position="1"/>
        <end position="16"/>
    </location>
</feature>
<organism evidence="8 9">
    <name type="scientific">Rhizoctonia solani</name>
    <dbReference type="NCBI Taxonomy" id="456999"/>
    <lineage>
        <taxon>Eukaryota</taxon>
        <taxon>Fungi</taxon>
        <taxon>Dikarya</taxon>
        <taxon>Basidiomycota</taxon>
        <taxon>Agaricomycotina</taxon>
        <taxon>Agaricomycetes</taxon>
        <taxon>Cantharellales</taxon>
        <taxon>Ceratobasidiaceae</taxon>
        <taxon>Rhizoctonia</taxon>
    </lineage>
</organism>
<gene>
    <name evidence="8" type="ORF">RHS01_07568</name>
</gene>
<dbReference type="PRINTS" id="PR00723">
    <property type="entry name" value="SUBTILISIN"/>
</dbReference>
<dbReference type="AlphaFoldDB" id="A0A8H7LZM8"/>
<evidence type="ECO:0000259" key="7">
    <source>
        <dbReference type="Pfam" id="PF00082"/>
    </source>
</evidence>
<accession>A0A8H7LZM8</accession>
<keyword evidence="3" id="KW-0378">Hydrolase</keyword>
<evidence type="ECO:0000313" key="8">
    <source>
        <dbReference type="EMBL" id="KAF8752508.1"/>
    </source>
</evidence>
<evidence type="ECO:0000256" key="3">
    <source>
        <dbReference type="ARBA" id="ARBA00022801"/>
    </source>
</evidence>
<keyword evidence="4" id="KW-0720">Serine protease</keyword>
<dbReference type="InterPro" id="IPR023827">
    <property type="entry name" value="Peptidase_S8_Asp-AS"/>
</dbReference>
<feature type="chain" id="PRO_5034380371" evidence="6">
    <location>
        <begin position="17"/>
        <end position="313"/>
    </location>
</feature>
<dbReference type="InterPro" id="IPR022398">
    <property type="entry name" value="Peptidase_S8_His-AS"/>
</dbReference>
<comment type="similarity">
    <text evidence="1 5">Belongs to the peptidase S8 family.</text>
</comment>
<dbReference type="PROSITE" id="PS00137">
    <property type="entry name" value="SUBTILASE_HIS"/>
    <property type="match status" value="1"/>
</dbReference>
<dbReference type="GO" id="GO:0006508">
    <property type="term" value="P:proteolysis"/>
    <property type="evidence" value="ECO:0007669"/>
    <property type="project" value="UniProtKB-KW"/>
</dbReference>
<feature type="domain" description="Peptidase S8/S53" evidence="7">
    <location>
        <begin position="141"/>
        <end position="295"/>
    </location>
</feature>
<dbReference type="PANTHER" id="PTHR43806">
    <property type="entry name" value="PEPTIDASE S8"/>
    <property type="match status" value="1"/>
</dbReference>
<dbReference type="InterPro" id="IPR050131">
    <property type="entry name" value="Peptidase_S8_subtilisin-like"/>
</dbReference>
<dbReference type="InterPro" id="IPR036852">
    <property type="entry name" value="Peptidase_S8/S53_dom_sf"/>
</dbReference>
<comment type="caution">
    <text evidence="5">Lacks conserved residue(s) required for the propagation of feature annotation.</text>
</comment>
<dbReference type="Pfam" id="PF00082">
    <property type="entry name" value="Peptidase_S8"/>
    <property type="match status" value="1"/>
</dbReference>
<keyword evidence="2" id="KW-0645">Protease</keyword>
<dbReference type="PANTHER" id="PTHR43806:SF66">
    <property type="entry name" value="SERIN ENDOPEPTIDASE"/>
    <property type="match status" value="1"/>
</dbReference>
<dbReference type="PROSITE" id="PS51892">
    <property type="entry name" value="SUBTILASE"/>
    <property type="match status" value="1"/>
</dbReference>
<evidence type="ECO:0000256" key="4">
    <source>
        <dbReference type="ARBA" id="ARBA00022825"/>
    </source>
</evidence>
<dbReference type="SUPFAM" id="SSF52743">
    <property type="entry name" value="Subtilisin-like"/>
    <property type="match status" value="1"/>
</dbReference>
<name>A0A8H7LZM8_9AGAM</name>
<evidence type="ECO:0000256" key="6">
    <source>
        <dbReference type="SAM" id="SignalP"/>
    </source>
</evidence>
<sequence length="313" mass="33188">MRPLLFATAIAQLVIAVVDITTVPRETSANIVPGYQARIRFTHEELYHDLARRGVFWEVTREYSCDFMTGVALKLGSDSDLMKLAQSKAFNIIPVYSHSLPDPIDPQILYGPYQPPSQPQDTQSSHVMTGVDKLHAQGTLGQGIKIGIIDSGIDYTHPALGGKFGPGNKVIGGYDFVGDAYRGSSGPAPVPDNDPLDQCNGHGTHVAGIIAASPSNPFGISGVAHEASINSYRVFGCSGTVSDDVIIDALIRAYEDKNDIITFSLSSVGAWSTSNVGVVASRIADKGRVVVASAGIRELLVLGILGARGRGKV</sequence>
<keyword evidence="6" id="KW-0732">Signal</keyword>
<dbReference type="InterPro" id="IPR000209">
    <property type="entry name" value="Peptidase_S8/S53_dom"/>
</dbReference>
<dbReference type="Gene3D" id="3.40.50.200">
    <property type="entry name" value="Peptidase S8/S53 domain"/>
    <property type="match status" value="1"/>
</dbReference>
<dbReference type="InterPro" id="IPR015500">
    <property type="entry name" value="Peptidase_S8_subtilisin-rel"/>
</dbReference>
<reference evidence="8" key="1">
    <citation type="submission" date="2020-09" db="EMBL/GenBank/DDBJ databases">
        <title>Comparative genome analyses of four rice-infecting Rhizoctonia solani isolates reveal extensive enrichment of homogalacturonan modification genes.</title>
        <authorList>
            <person name="Lee D.-Y."/>
            <person name="Jeon J."/>
            <person name="Kim K.-T."/>
            <person name="Cheong K."/>
            <person name="Song H."/>
            <person name="Choi G."/>
            <person name="Ko J."/>
            <person name="Opiyo S.O."/>
            <person name="Zuo S."/>
            <person name="Madhav S."/>
            <person name="Lee Y.-H."/>
            <person name="Wang G.-L."/>
        </authorList>
    </citation>
    <scope>NUCLEOTIDE SEQUENCE</scope>
    <source>
        <strain evidence="8">AG1-IA B2</strain>
    </source>
</reference>
<comment type="caution">
    <text evidence="8">The sequence shown here is derived from an EMBL/GenBank/DDBJ whole genome shotgun (WGS) entry which is preliminary data.</text>
</comment>
<dbReference type="PROSITE" id="PS00136">
    <property type="entry name" value="SUBTILASE_ASP"/>
    <property type="match status" value="1"/>
</dbReference>